<reference evidence="8 9" key="1">
    <citation type="submission" date="2018-05" db="EMBL/GenBank/DDBJ databases">
        <title>Draft Genome Sequences for a Diverse set of 7 Haemophilus Species.</title>
        <authorList>
            <person name="Nichols M."/>
            <person name="Topaz N."/>
            <person name="Wang X."/>
            <person name="Wang X."/>
            <person name="Boxrud D."/>
        </authorList>
    </citation>
    <scope>NUCLEOTIDE SEQUENCE [LARGE SCALE GENOMIC DNA]</scope>
    <source>
        <strain evidence="8 9">C2002001239</strain>
    </source>
</reference>
<comment type="caution">
    <text evidence="8">The sequence shown here is derived from an EMBL/GenBank/DDBJ whole genome shotgun (WGS) entry which is preliminary data.</text>
</comment>
<comment type="similarity">
    <text evidence="2">Belongs to the oxidase-dependent Fe transporter (OFeT) (TC 9.A.10.1) family.</text>
</comment>
<dbReference type="Pfam" id="PF03239">
    <property type="entry name" value="FTR1"/>
    <property type="match status" value="1"/>
</dbReference>
<feature type="transmembrane region" description="Helical" evidence="7">
    <location>
        <begin position="476"/>
        <end position="500"/>
    </location>
</feature>
<sequence>MLFGAPSFGALNVSHLFVQLSDVMTATKENQTEQAQAQLKALQQEFSALEAHQSEKGKLVTEALNQAISQPDLDNLAVLSKALVAFEKEQNPVDYTAKRQQFAKRVMPVYQQLADAIQAKNLEETQETYKRFNNTWTANEMAVRESSIGHYGKIETAMTLMRIAMLSDPANFAEMETQSQALKAALLDFKSGNVLKVEKRTDAPNTLAEGIALLEKSYAALTQNDSASAQADLTLFIQQWPIFEGEVSTRDGALYTKVESELPVILAKGNTPENTAKFQQLISELKAIDVSGSYGVVDAMLILLREGVEALLIIMALLTTLNVANQPKAKRWVYTGSILGIVASILGAIALQQLFPAISAGSNREIIEGSVGILAVAMMLLVGAWLHSKSSITGWKQFVQKHVSKALATGSLLSMLSLAFLSVFREGAETILFYVGMLPLISLNDLLLGIGLAILCLIVLAFVMAKSATKLPIHHLFKVMTFLIYALGFKILGVSVHALQLTNILPTHIVEGFTFSLPEIGFYPSWEGIGAQLLYLCLIPIIAKCFNHSEKA</sequence>
<proteinExistence type="inferred from homology"/>
<dbReference type="PANTHER" id="PTHR31632">
    <property type="entry name" value="IRON TRANSPORTER FTH1"/>
    <property type="match status" value="1"/>
</dbReference>
<name>A0A369YF27_9PAST</name>
<dbReference type="GO" id="GO:0015093">
    <property type="term" value="F:ferrous iron transmembrane transporter activity"/>
    <property type="evidence" value="ECO:0007669"/>
    <property type="project" value="TreeGrafter"/>
</dbReference>
<keyword evidence="5 7" id="KW-0472">Membrane</keyword>
<dbReference type="STRING" id="1035839.GCA_000238795_00488"/>
<feature type="transmembrane region" description="Helical" evidence="7">
    <location>
        <begin position="307"/>
        <end position="325"/>
    </location>
</feature>
<evidence type="ECO:0000313" key="9">
    <source>
        <dbReference type="Proteomes" id="UP000253872"/>
    </source>
</evidence>
<keyword evidence="4 7" id="KW-1133">Transmembrane helix</keyword>
<keyword evidence="6" id="KW-0175">Coiled coil</keyword>
<evidence type="ECO:0000256" key="4">
    <source>
        <dbReference type="ARBA" id="ARBA00022989"/>
    </source>
</evidence>
<evidence type="ECO:0000256" key="5">
    <source>
        <dbReference type="ARBA" id="ARBA00023136"/>
    </source>
</evidence>
<evidence type="ECO:0000256" key="1">
    <source>
        <dbReference type="ARBA" id="ARBA00004141"/>
    </source>
</evidence>
<protein>
    <submittedName>
        <fullName evidence="8">Iron permease</fullName>
    </submittedName>
</protein>
<evidence type="ECO:0000256" key="6">
    <source>
        <dbReference type="SAM" id="Coils"/>
    </source>
</evidence>
<accession>A0A369YF27</accession>
<evidence type="ECO:0000256" key="2">
    <source>
        <dbReference type="ARBA" id="ARBA00008333"/>
    </source>
</evidence>
<feature type="transmembrane region" description="Helical" evidence="7">
    <location>
        <begin position="332"/>
        <end position="354"/>
    </location>
</feature>
<evidence type="ECO:0000313" key="8">
    <source>
        <dbReference type="EMBL" id="RDE73352.1"/>
    </source>
</evidence>
<dbReference type="Proteomes" id="UP000253872">
    <property type="component" value="Unassembled WGS sequence"/>
</dbReference>
<comment type="subcellular location">
    <subcellularLocation>
        <location evidence="1">Membrane</location>
        <topology evidence="1">Multi-pass membrane protein</topology>
    </subcellularLocation>
</comment>
<dbReference type="GO" id="GO:0033573">
    <property type="term" value="C:high-affinity iron permease complex"/>
    <property type="evidence" value="ECO:0007669"/>
    <property type="project" value="InterPro"/>
</dbReference>
<organism evidence="8 9">
    <name type="scientific">Haemophilus sputorum</name>
    <dbReference type="NCBI Taxonomy" id="1078480"/>
    <lineage>
        <taxon>Bacteria</taxon>
        <taxon>Pseudomonadati</taxon>
        <taxon>Pseudomonadota</taxon>
        <taxon>Gammaproteobacteria</taxon>
        <taxon>Pasteurellales</taxon>
        <taxon>Pasteurellaceae</taxon>
        <taxon>Haemophilus</taxon>
    </lineage>
</organism>
<feature type="coiled-coil region" evidence="6">
    <location>
        <begin position="25"/>
        <end position="52"/>
    </location>
</feature>
<dbReference type="PANTHER" id="PTHR31632:SF2">
    <property type="entry name" value="PLASMA MEMBRANE IRON PERMEASE"/>
    <property type="match status" value="1"/>
</dbReference>
<dbReference type="InterPro" id="IPR004923">
    <property type="entry name" value="FTR1/Fip1/EfeU"/>
</dbReference>
<gene>
    <name evidence="8" type="ORF">DPV93_04330</name>
</gene>
<dbReference type="EMBL" id="QEPN01000002">
    <property type="protein sequence ID" value="RDE73352.1"/>
    <property type="molecule type" value="Genomic_DNA"/>
</dbReference>
<dbReference type="AlphaFoldDB" id="A0A369YF27"/>
<feature type="transmembrane region" description="Helical" evidence="7">
    <location>
        <begin position="366"/>
        <end position="386"/>
    </location>
</feature>
<keyword evidence="3 7" id="KW-0812">Transmembrane</keyword>
<evidence type="ECO:0000256" key="3">
    <source>
        <dbReference type="ARBA" id="ARBA00022692"/>
    </source>
</evidence>
<evidence type="ECO:0000256" key="7">
    <source>
        <dbReference type="SAM" id="Phobius"/>
    </source>
</evidence>
<feature type="transmembrane region" description="Helical" evidence="7">
    <location>
        <begin position="520"/>
        <end position="543"/>
    </location>
</feature>
<feature type="transmembrane region" description="Helical" evidence="7">
    <location>
        <begin position="406"/>
        <end position="425"/>
    </location>
</feature>
<feature type="transmembrane region" description="Helical" evidence="7">
    <location>
        <begin position="431"/>
        <end position="464"/>
    </location>
</feature>